<keyword evidence="12" id="KW-1185">Reference proteome</keyword>
<name>A0AAN7P7A2_9COLE</name>
<feature type="coiled-coil region" evidence="9">
    <location>
        <begin position="35"/>
        <end position="72"/>
    </location>
</feature>
<evidence type="ECO:0000256" key="1">
    <source>
        <dbReference type="ARBA" id="ARBA00004245"/>
    </source>
</evidence>
<dbReference type="GO" id="GO:0005876">
    <property type="term" value="C:spindle microtubule"/>
    <property type="evidence" value="ECO:0007669"/>
    <property type="project" value="TreeGrafter"/>
</dbReference>
<evidence type="ECO:0000256" key="7">
    <source>
        <dbReference type="ARBA" id="ARBA00039966"/>
    </source>
</evidence>
<evidence type="ECO:0000256" key="6">
    <source>
        <dbReference type="ARBA" id="ARBA00023212"/>
    </source>
</evidence>
<dbReference type="PANTHER" id="PTHR16056:SF16">
    <property type="entry name" value="REGULATOR OF MICROTUBULE DYNAMICS PROTEIN 1"/>
    <property type="match status" value="1"/>
</dbReference>
<evidence type="ECO:0000256" key="4">
    <source>
        <dbReference type="ARBA" id="ARBA00022737"/>
    </source>
</evidence>
<dbReference type="InterPro" id="IPR049039">
    <property type="entry name" value="RMD1-3_a_helical_rpt"/>
</dbReference>
<keyword evidence="3" id="KW-0963">Cytoplasm</keyword>
<evidence type="ECO:0000256" key="9">
    <source>
        <dbReference type="SAM" id="Coils"/>
    </source>
</evidence>
<reference evidence="12" key="1">
    <citation type="submission" date="2023-01" db="EMBL/GenBank/DDBJ databases">
        <title>Key to firefly adult light organ development and bioluminescence: homeobox transcription factors regulate luciferase expression and transportation to peroxisome.</title>
        <authorList>
            <person name="Fu X."/>
        </authorList>
    </citation>
    <scope>NUCLEOTIDE SEQUENCE [LARGE SCALE GENOMIC DNA]</scope>
</reference>
<dbReference type="InterPro" id="IPR011990">
    <property type="entry name" value="TPR-like_helical_dom_sf"/>
</dbReference>
<evidence type="ECO:0000313" key="12">
    <source>
        <dbReference type="Proteomes" id="UP001353858"/>
    </source>
</evidence>
<evidence type="ECO:0000313" key="11">
    <source>
        <dbReference type="EMBL" id="KAK4878412.1"/>
    </source>
</evidence>
<evidence type="ECO:0000256" key="3">
    <source>
        <dbReference type="ARBA" id="ARBA00022490"/>
    </source>
</evidence>
<dbReference type="SUPFAM" id="SSF48452">
    <property type="entry name" value="TPR-like"/>
    <property type="match status" value="1"/>
</dbReference>
<dbReference type="GO" id="GO:0005739">
    <property type="term" value="C:mitochondrion"/>
    <property type="evidence" value="ECO:0007669"/>
    <property type="project" value="TreeGrafter"/>
</dbReference>
<protein>
    <recommendedName>
        <fullName evidence="7">Regulator of microtubule dynamics protein 1</fullName>
    </recommendedName>
    <alternativeName>
        <fullName evidence="8">Protein FAM82B</fullName>
    </alternativeName>
</protein>
<keyword evidence="6" id="KW-0206">Cytoskeleton</keyword>
<comment type="caution">
    <text evidence="11">The sequence shown here is derived from an EMBL/GenBank/DDBJ whole genome shotgun (WGS) entry which is preliminary data.</text>
</comment>
<dbReference type="AlphaFoldDB" id="A0AAN7P7A2"/>
<keyword evidence="4" id="KW-0677">Repeat</keyword>
<proteinExistence type="predicted"/>
<comment type="subcellular location">
    <subcellularLocation>
        <location evidence="1">Cytoplasm</location>
        <location evidence="1">Cytoskeleton</location>
    </subcellularLocation>
</comment>
<feature type="transmembrane region" description="Helical" evidence="10">
    <location>
        <begin position="6"/>
        <end position="26"/>
    </location>
</feature>
<dbReference type="PANTHER" id="PTHR16056">
    <property type="entry name" value="REGULATOR OF MICROTUBULE DYNAMICS PROTEIN"/>
    <property type="match status" value="1"/>
</dbReference>
<keyword evidence="10" id="KW-0812">Transmembrane</keyword>
<accession>A0AAN7P7A2</accession>
<evidence type="ECO:0000256" key="10">
    <source>
        <dbReference type="SAM" id="Phobius"/>
    </source>
</evidence>
<dbReference type="Pfam" id="PF21033">
    <property type="entry name" value="RMD1-3"/>
    <property type="match status" value="1"/>
</dbReference>
<comment type="subunit">
    <text evidence="2">Interacts with microtubules.</text>
</comment>
<dbReference type="EMBL" id="JARPUR010000004">
    <property type="protein sequence ID" value="KAK4878412.1"/>
    <property type="molecule type" value="Genomic_DNA"/>
</dbReference>
<keyword evidence="10" id="KW-1133">Transmembrane helix</keyword>
<dbReference type="Gene3D" id="1.25.40.10">
    <property type="entry name" value="Tetratricopeptide repeat domain"/>
    <property type="match status" value="2"/>
</dbReference>
<keyword evidence="9" id="KW-0175">Coiled coil</keyword>
<gene>
    <name evidence="11" type="ORF">RN001_010918</name>
</gene>
<keyword evidence="10" id="KW-0472">Membrane</keyword>
<keyword evidence="5" id="KW-0802">TPR repeat</keyword>
<evidence type="ECO:0000256" key="8">
    <source>
        <dbReference type="ARBA" id="ARBA00041958"/>
    </source>
</evidence>
<dbReference type="GO" id="GO:0008017">
    <property type="term" value="F:microtubule binding"/>
    <property type="evidence" value="ECO:0007669"/>
    <property type="project" value="TreeGrafter"/>
</dbReference>
<dbReference type="Proteomes" id="UP001353858">
    <property type="component" value="Unassembled WGS sequence"/>
</dbReference>
<dbReference type="GO" id="GO:0097431">
    <property type="term" value="C:mitotic spindle pole"/>
    <property type="evidence" value="ECO:0007669"/>
    <property type="project" value="TreeGrafter"/>
</dbReference>
<evidence type="ECO:0000256" key="5">
    <source>
        <dbReference type="ARBA" id="ARBA00022803"/>
    </source>
</evidence>
<sequence>MTSNNSLYVLGAAVVGIVSAAGLFIVEHLRQERRRHALAQDLARLDRQLSGMQQELKQLQSLQTERRNAKSKRLKNAVSKNTSIASTYSNTLEADSSDLEFYDFSDDETISATISTDQLLKDIDDKLNVADINQVSDAFDRLVGLNGEQPRDAQILWRLGKAYHKMSATVEDSIKQDYINKGIDCCEVALDVDGNIAEAHKWFAILVGSRSNYQSIQGKISDGYLFKQHIDAAITINPNDSTLHHMLGRFTYESANLKWYERKVAATFFAEPPSGTFDEALEHFIVAERLLGKDWKENKLLMAKCQIALGRYQEAIQTLKIADAMVNDSLDTSIDSEIKVLLQKYNTYS</sequence>
<evidence type="ECO:0000256" key="2">
    <source>
        <dbReference type="ARBA" id="ARBA00011375"/>
    </source>
</evidence>
<organism evidence="11 12">
    <name type="scientific">Aquatica leii</name>
    <dbReference type="NCBI Taxonomy" id="1421715"/>
    <lineage>
        <taxon>Eukaryota</taxon>
        <taxon>Metazoa</taxon>
        <taxon>Ecdysozoa</taxon>
        <taxon>Arthropoda</taxon>
        <taxon>Hexapoda</taxon>
        <taxon>Insecta</taxon>
        <taxon>Pterygota</taxon>
        <taxon>Neoptera</taxon>
        <taxon>Endopterygota</taxon>
        <taxon>Coleoptera</taxon>
        <taxon>Polyphaga</taxon>
        <taxon>Elateriformia</taxon>
        <taxon>Elateroidea</taxon>
        <taxon>Lampyridae</taxon>
        <taxon>Luciolinae</taxon>
        <taxon>Aquatica</taxon>
    </lineage>
</organism>